<dbReference type="Proteomes" id="UP000009145">
    <property type="component" value="Chromosome"/>
</dbReference>
<sequence length="292" mass="32633">MNALAQLNTSEAKENFSVKQRYQHLTTHYDAKYKAAWFLMHGEPRPCFTGTLLTDIAHFFDDVKAEHAAGLTDKYQFLVLASDVPGVFNLGGDLNAFATAIENGDRDLLWTYATKCIDVLHRNMRHLDLPLTTIALVKGDALGGGFESALSSNVLIAERGTKMGLPEVLFNLFPGMGAYSLLSRKIGSSKAEQMIMSGQLYDAETLYEMGVVDILAQQGEGELAVYRYINDAQKHWVSHRAMANVKDYCNPITEQELMDITRIWVDSAMQLSGRDLRMMNRLVQRQSARIAS</sequence>
<gene>
    <name evidence="2" type="ordered locus">Q7C_1447</name>
</gene>
<dbReference type="AlphaFoldDB" id="I1YI53"/>
<evidence type="ECO:0000256" key="1">
    <source>
        <dbReference type="ARBA" id="ARBA00005254"/>
    </source>
</evidence>
<evidence type="ECO:0000313" key="2">
    <source>
        <dbReference type="EMBL" id="AFJ02596.1"/>
    </source>
</evidence>
<dbReference type="GO" id="GO:0003824">
    <property type="term" value="F:catalytic activity"/>
    <property type="evidence" value="ECO:0007669"/>
    <property type="project" value="UniProtKB-ARBA"/>
</dbReference>
<dbReference type="HOGENOM" id="CLU_955203_0_0_6"/>
<dbReference type="Pfam" id="PF00378">
    <property type="entry name" value="ECH_1"/>
    <property type="match status" value="1"/>
</dbReference>
<proteinExistence type="inferred from homology"/>
<dbReference type="KEGG" id="mec:Q7C_1447"/>
<protein>
    <submittedName>
        <fullName evidence="2">Enoyl-CoA hydratase</fullName>
    </submittedName>
</protein>
<reference evidence="2 3" key="1">
    <citation type="journal article" date="2012" name="J. Bacteriol.">
        <title>Complete genome sequences of Methylophaga sp. strain JAM1 and Methylophaga sp. strain JAM7.</title>
        <authorList>
            <person name="Villeneuve C."/>
            <person name="Martineau C."/>
            <person name="Mauffrey F."/>
            <person name="Villemur R."/>
        </authorList>
    </citation>
    <scope>NUCLEOTIDE SEQUENCE [LARGE SCALE GENOMIC DNA]</scope>
    <source>
        <strain evidence="2 3">JAM7</strain>
    </source>
</reference>
<dbReference type="PANTHER" id="PTHR11941:SF54">
    <property type="entry name" value="ENOYL-COA HYDRATASE, MITOCHONDRIAL"/>
    <property type="match status" value="1"/>
</dbReference>
<comment type="similarity">
    <text evidence="1">Belongs to the enoyl-CoA hydratase/isomerase family.</text>
</comment>
<dbReference type="RefSeq" id="WP_014704016.1">
    <property type="nucleotide sequence ID" value="NC_017856.1"/>
</dbReference>
<accession>I1YI53</accession>
<dbReference type="OrthoDB" id="9802362at2"/>
<dbReference type="Gene3D" id="3.90.226.10">
    <property type="entry name" value="2-enoyl-CoA Hydratase, Chain A, domain 1"/>
    <property type="match status" value="1"/>
</dbReference>
<dbReference type="EMBL" id="CP003380">
    <property type="protein sequence ID" value="AFJ02596.1"/>
    <property type="molecule type" value="Genomic_DNA"/>
</dbReference>
<dbReference type="PATRIC" id="fig|754477.3.peg.1427"/>
<dbReference type="InterPro" id="IPR029045">
    <property type="entry name" value="ClpP/crotonase-like_dom_sf"/>
</dbReference>
<dbReference type="CDD" id="cd06558">
    <property type="entry name" value="crotonase-like"/>
    <property type="match status" value="1"/>
</dbReference>
<dbReference type="InterPro" id="IPR001753">
    <property type="entry name" value="Enoyl-CoA_hydra/iso"/>
</dbReference>
<dbReference type="NCBIfam" id="NF006452">
    <property type="entry name" value="PRK08788.1"/>
    <property type="match status" value="1"/>
</dbReference>
<dbReference type="GO" id="GO:0006635">
    <property type="term" value="P:fatty acid beta-oxidation"/>
    <property type="evidence" value="ECO:0007669"/>
    <property type="project" value="TreeGrafter"/>
</dbReference>
<dbReference type="Gene3D" id="6.20.390.30">
    <property type="match status" value="1"/>
</dbReference>
<dbReference type="eggNOG" id="COG1024">
    <property type="taxonomic scope" value="Bacteria"/>
</dbReference>
<dbReference type="SUPFAM" id="SSF52096">
    <property type="entry name" value="ClpP/crotonase"/>
    <property type="match status" value="1"/>
</dbReference>
<name>I1YI53_METFJ</name>
<dbReference type="PANTHER" id="PTHR11941">
    <property type="entry name" value="ENOYL-COA HYDRATASE-RELATED"/>
    <property type="match status" value="1"/>
</dbReference>
<keyword evidence="3" id="KW-1185">Reference proteome</keyword>
<dbReference type="STRING" id="754477.Q7C_1447"/>
<evidence type="ECO:0000313" key="3">
    <source>
        <dbReference type="Proteomes" id="UP000009145"/>
    </source>
</evidence>
<organism evidence="2 3">
    <name type="scientific">Methylophaga frappieri (strain ATCC BAA-2434 / DSM 25690 / JAM7)</name>
    <dbReference type="NCBI Taxonomy" id="754477"/>
    <lineage>
        <taxon>Bacteria</taxon>
        <taxon>Pseudomonadati</taxon>
        <taxon>Pseudomonadota</taxon>
        <taxon>Gammaproteobacteria</taxon>
        <taxon>Thiotrichales</taxon>
        <taxon>Piscirickettsiaceae</taxon>
        <taxon>Methylophaga</taxon>
    </lineage>
</organism>